<organism evidence="3 4">
    <name type="scientific">Idiomarina aquatica</name>
    <dbReference type="NCBI Taxonomy" id="1327752"/>
    <lineage>
        <taxon>Bacteria</taxon>
        <taxon>Pseudomonadati</taxon>
        <taxon>Pseudomonadota</taxon>
        <taxon>Gammaproteobacteria</taxon>
        <taxon>Alteromonadales</taxon>
        <taxon>Idiomarinaceae</taxon>
        <taxon>Idiomarina</taxon>
    </lineage>
</organism>
<gene>
    <name evidence="3" type="ORF">CWE23_05195</name>
</gene>
<dbReference type="SUPFAM" id="SSF48452">
    <property type="entry name" value="TPR-like"/>
    <property type="match status" value="1"/>
</dbReference>
<name>A0AA94EHV7_9GAMM</name>
<comment type="caution">
    <text evidence="3">The sequence shown here is derived from an EMBL/GenBank/DDBJ whole genome shotgun (WGS) entry which is preliminary data.</text>
</comment>
<protein>
    <recommendedName>
        <fullName evidence="5">Tetratricopeptide repeat protein</fullName>
    </recommendedName>
</protein>
<dbReference type="EMBL" id="PIPS01000001">
    <property type="protein sequence ID" value="RUO45403.1"/>
    <property type="molecule type" value="Genomic_DNA"/>
</dbReference>
<evidence type="ECO:0000256" key="1">
    <source>
        <dbReference type="SAM" id="MobiDB-lite"/>
    </source>
</evidence>
<reference evidence="4" key="1">
    <citation type="journal article" date="2018" name="Front. Microbiol.">
        <title>Genome-Based Analysis Reveals the Taxonomy and Diversity of the Family Idiomarinaceae.</title>
        <authorList>
            <person name="Liu Y."/>
            <person name="Lai Q."/>
            <person name="Shao Z."/>
        </authorList>
    </citation>
    <scope>NUCLEOTIDE SEQUENCE [LARGE SCALE GENOMIC DNA]</scope>
    <source>
        <strain evidence="4">SN-14</strain>
    </source>
</reference>
<feature type="compositionally biased region" description="Polar residues" evidence="1">
    <location>
        <begin position="149"/>
        <end position="162"/>
    </location>
</feature>
<evidence type="ECO:0000313" key="4">
    <source>
        <dbReference type="Proteomes" id="UP000286680"/>
    </source>
</evidence>
<feature type="compositionally biased region" description="Basic and acidic residues" evidence="1">
    <location>
        <begin position="167"/>
        <end position="177"/>
    </location>
</feature>
<proteinExistence type="predicted"/>
<keyword evidence="2" id="KW-0472">Membrane</keyword>
<dbReference type="Gene3D" id="1.25.40.10">
    <property type="entry name" value="Tetratricopeptide repeat domain"/>
    <property type="match status" value="1"/>
</dbReference>
<dbReference type="AlphaFoldDB" id="A0AA94EHV7"/>
<dbReference type="Proteomes" id="UP000286680">
    <property type="component" value="Unassembled WGS sequence"/>
</dbReference>
<keyword evidence="2" id="KW-1133">Transmembrane helix</keyword>
<dbReference type="RefSeq" id="WP_126819681.1">
    <property type="nucleotide sequence ID" value="NZ_PIPS01000001.1"/>
</dbReference>
<feature type="region of interest" description="Disordered" evidence="1">
    <location>
        <begin position="64"/>
        <end position="181"/>
    </location>
</feature>
<feature type="region of interest" description="Disordered" evidence="1">
    <location>
        <begin position="8"/>
        <end position="32"/>
    </location>
</feature>
<accession>A0AA94EHV7</accession>
<keyword evidence="4" id="KW-1185">Reference proteome</keyword>
<evidence type="ECO:0000256" key="2">
    <source>
        <dbReference type="SAM" id="Phobius"/>
    </source>
</evidence>
<sequence length="358" mass="39377">MSIINKVLNDLDKRNQHNGSGGGHGSAVAPPSRSGSRLLWLLLVVVMVTVVAVGYYVWNNASVSSTSQATEPVQQRPSQQPQSERSEPVKAAASKPDTGSDKRVAEVAEENEAAPSRVAELELPEPIAVEPTLNEQQQSDDTASESEQRASTGSFSKQSVQLTAAEVAERQRQKAEQAQKQGLFTDAASHYEAALNAQPQWHDVRKEWAALEYGRGQTTQALAILREGLQQFPQAHSLRLLAASMLEKQAQPQLALQLLVQHQPAATELPQYYQLQAELAQQLDDNDAMQQSYRALVNAQPDNGRWRLGLALALREQHPQQALAEFEQAAARIEHTPTLNFIAEQIKRLRSQHATSTP</sequence>
<feature type="compositionally biased region" description="Low complexity" evidence="1">
    <location>
        <begin position="71"/>
        <end position="83"/>
    </location>
</feature>
<dbReference type="InterPro" id="IPR011990">
    <property type="entry name" value="TPR-like_helical_dom_sf"/>
</dbReference>
<keyword evidence="2" id="KW-0812">Transmembrane</keyword>
<feature type="transmembrane region" description="Helical" evidence="2">
    <location>
        <begin position="38"/>
        <end position="58"/>
    </location>
</feature>
<evidence type="ECO:0000313" key="3">
    <source>
        <dbReference type="EMBL" id="RUO45403.1"/>
    </source>
</evidence>
<evidence type="ECO:0008006" key="5">
    <source>
        <dbReference type="Google" id="ProtNLM"/>
    </source>
</evidence>